<sequence length="170" mass="18893">YGGATKVKKVRLQTHKRQYELLQMEEKESIGDFVTKVTKLVNLMKGCGETISDQSVVEKILRSLTPRSDVIAAIEEFKDLASMTVEELQSSLEAYEQKLNERSEKGKNEVALQANSNNAKRGKGKWNGNKGRGGNQNTGSRDNQEASSSNQSKGRGGFNGNHRGERFTRN</sequence>
<proteinExistence type="predicted"/>
<evidence type="ECO:0000313" key="2">
    <source>
        <dbReference type="EMBL" id="MCI20466.1"/>
    </source>
</evidence>
<dbReference type="EMBL" id="LXQA010120009">
    <property type="protein sequence ID" value="MCI20466.1"/>
    <property type="molecule type" value="Genomic_DNA"/>
</dbReference>
<feature type="compositionally biased region" description="Polar residues" evidence="1">
    <location>
        <begin position="138"/>
        <end position="153"/>
    </location>
</feature>
<reference evidence="2 3" key="1">
    <citation type="journal article" date="2018" name="Front. Plant Sci.">
        <title>Red Clover (Trifolium pratense) and Zigzag Clover (T. medium) - A Picture of Genomic Similarities and Differences.</title>
        <authorList>
            <person name="Dluhosova J."/>
            <person name="Istvanek J."/>
            <person name="Nedelnik J."/>
            <person name="Repkova J."/>
        </authorList>
    </citation>
    <scope>NUCLEOTIDE SEQUENCE [LARGE SCALE GENOMIC DNA]</scope>
    <source>
        <strain evidence="3">cv. 10/8</strain>
        <tissue evidence="2">Leaf</tissue>
    </source>
</reference>
<dbReference type="Pfam" id="PF14223">
    <property type="entry name" value="Retrotran_gag_2"/>
    <property type="match status" value="1"/>
</dbReference>
<feature type="non-terminal residue" evidence="2">
    <location>
        <position position="1"/>
    </location>
</feature>
<dbReference type="Proteomes" id="UP000265520">
    <property type="component" value="Unassembled WGS sequence"/>
</dbReference>
<evidence type="ECO:0008006" key="4">
    <source>
        <dbReference type="Google" id="ProtNLM"/>
    </source>
</evidence>
<organism evidence="2 3">
    <name type="scientific">Trifolium medium</name>
    <dbReference type="NCBI Taxonomy" id="97028"/>
    <lineage>
        <taxon>Eukaryota</taxon>
        <taxon>Viridiplantae</taxon>
        <taxon>Streptophyta</taxon>
        <taxon>Embryophyta</taxon>
        <taxon>Tracheophyta</taxon>
        <taxon>Spermatophyta</taxon>
        <taxon>Magnoliopsida</taxon>
        <taxon>eudicotyledons</taxon>
        <taxon>Gunneridae</taxon>
        <taxon>Pentapetalae</taxon>
        <taxon>rosids</taxon>
        <taxon>fabids</taxon>
        <taxon>Fabales</taxon>
        <taxon>Fabaceae</taxon>
        <taxon>Papilionoideae</taxon>
        <taxon>50 kb inversion clade</taxon>
        <taxon>NPAAA clade</taxon>
        <taxon>Hologalegina</taxon>
        <taxon>IRL clade</taxon>
        <taxon>Trifolieae</taxon>
        <taxon>Trifolium</taxon>
    </lineage>
</organism>
<accession>A0A392QA86</accession>
<evidence type="ECO:0000256" key="1">
    <source>
        <dbReference type="SAM" id="MobiDB-lite"/>
    </source>
</evidence>
<evidence type="ECO:0000313" key="3">
    <source>
        <dbReference type="Proteomes" id="UP000265520"/>
    </source>
</evidence>
<protein>
    <recommendedName>
        <fullName evidence="4">Retrovirus-related pol polyprotein from transposon TNT 1-94</fullName>
    </recommendedName>
</protein>
<name>A0A392QA86_9FABA</name>
<feature type="region of interest" description="Disordered" evidence="1">
    <location>
        <begin position="100"/>
        <end position="170"/>
    </location>
</feature>
<comment type="caution">
    <text evidence="2">The sequence shown here is derived from an EMBL/GenBank/DDBJ whole genome shotgun (WGS) entry which is preliminary data.</text>
</comment>
<keyword evidence="3" id="KW-1185">Reference proteome</keyword>
<dbReference type="PANTHER" id="PTHR35317">
    <property type="entry name" value="OS04G0629600 PROTEIN"/>
    <property type="match status" value="1"/>
</dbReference>
<dbReference type="AlphaFoldDB" id="A0A392QA86"/>
<dbReference type="PANTHER" id="PTHR35317:SF35">
    <property type="entry name" value="DUF4219 DOMAIN-CONTAINING PROTEIN"/>
    <property type="match status" value="1"/>
</dbReference>